<dbReference type="Gene3D" id="2.160.20.10">
    <property type="entry name" value="Single-stranded right-handed beta-helix, Pectin lyase-like"/>
    <property type="match status" value="1"/>
</dbReference>
<evidence type="ECO:0000313" key="4">
    <source>
        <dbReference type="Proteomes" id="UP000636888"/>
    </source>
</evidence>
<dbReference type="SUPFAM" id="SSF51126">
    <property type="entry name" value="Pectin lyase-like"/>
    <property type="match status" value="1"/>
</dbReference>
<feature type="domain" description="Right handed beta helix" evidence="2">
    <location>
        <begin position="258"/>
        <end position="392"/>
    </location>
</feature>
<name>A0A8J7LYF0_9BACT</name>
<dbReference type="InterPro" id="IPR039448">
    <property type="entry name" value="Beta_helix"/>
</dbReference>
<dbReference type="Pfam" id="PF13229">
    <property type="entry name" value="Beta_helix"/>
    <property type="match status" value="1"/>
</dbReference>
<dbReference type="InterPro" id="IPR006626">
    <property type="entry name" value="PbH1"/>
</dbReference>
<feature type="signal peptide" evidence="1">
    <location>
        <begin position="1"/>
        <end position="24"/>
    </location>
</feature>
<dbReference type="RefSeq" id="WP_199383848.1">
    <property type="nucleotide sequence ID" value="NZ_JAEMHM010000007.1"/>
</dbReference>
<dbReference type="InterPro" id="IPR012334">
    <property type="entry name" value="Pectin_lyas_fold"/>
</dbReference>
<gene>
    <name evidence="3" type="ORF">JFN93_09550</name>
</gene>
<dbReference type="AlphaFoldDB" id="A0A8J7LYF0"/>
<sequence length="434" mass="43829">MIPPLLIIRALVVWGALAPALAGAVPAPVPVAAPASAASVPGVPAARATSAPARTAAIPAELPAVPNVGPAPAELPASLKGGPVPAVSVPVTVPASVPVPRTPLALNPTEIVGDRTLTQDTVWKGELLVEGVVVVAPQTTLTVAPGAVIRFRRSNGKLPLIMVQGRLVVQGSHEQPVLFGSPFVEPAPGDWQGILLLGTDKKNTLEHCRIEGAEAALEVLFSTLTLKDVTAAKSGTGLKLQDALLAMDGGGATGCGTGVDLYNSEVNLTGVAGTGNARGLQARTSSLYLQKGSFTGNGTALNADASRVKVQGGEFRENGAGIALAGGEGIVTGAAISRNGRYGLSLNQARVRVTGNEIVGNRDAGIMVEDGAAVAWSNAISDNGGCDIANLGTEEFRAPGNWYGGSTPKICENKGRGTVAVAPVLAVKPKAVDN</sequence>
<evidence type="ECO:0000313" key="3">
    <source>
        <dbReference type="EMBL" id="MBJ6724951.1"/>
    </source>
</evidence>
<keyword evidence="4" id="KW-1185">Reference proteome</keyword>
<dbReference type="InterPro" id="IPR011050">
    <property type="entry name" value="Pectin_lyase_fold/virulence"/>
</dbReference>
<comment type="caution">
    <text evidence="3">The sequence shown here is derived from an EMBL/GenBank/DDBJ whole genome shotgun (WGS) entry which is preliminary data.</text>
</comment>
<keyword evidence="1" id="KW-0732">Signal</keyword>
<feature type="chain" id="PRO_5035170131" evidence="1">
    <location>
        <begin position="25"/>
        <end position="434"/>
    </location>
</feature>
<organism evidence="3 4">
    <name type="scientific">Geomesophilobacter sediminis</name>
    <dbReference type="NCBI Taxonomy" id="2798584"/>
    <lineage>
        <taxon>Bacteria</taxon>
        <taxon>Pseudomonadati</taxon>
        <taxon>Thermodesulfobacteriota</taxon>
        <taxon>Desulfuromonadia</taxon>
        <taxon>Geobacterales</taxon>
        <taxon>Geobacteraceae</taxon>
        <taxon>Geomesophilobacter</taxon>
    </lineage>
</organism>
<evidence type="ECO:0000259" key="2">
    <source>
        <dbReference type="Pfam" id="PF13229"/>
    </source>
</evidence>
<reference evidence="3" key="1">
    <citation type="submission" date="2020-12" db="EMBL/GenBank/DDBJ databases">
        <title>Geomonas sp. Red875, isolated from river sediment.</title>
        <authorList>
            <person name="Xu Z."/>
            <person name="Zhang Z."/>
            <person name="Masuda Y."/>
            <person name="Itoh H."/>
            <person name="Senoo K."/>
        </authorList>
    </citation>
    <scope>NUCLEOTIDE SEQUENCE</scope>
    <source>
        <strain evidence="3">Red875</strain>
    </source>
</reference>
<dbReference type="Proteomes" id="UP000636888">
    <property type="component" value="Unassembled WGS sequence"/>
</dbReference>
<protein>
    <submittedName>
        <fullName evidence="3">Right-handed parallel beta-helix repeat-containing protein</fullName>
    </submittedName>
</protein>
<proteinExistence type="predicted"/>
<accession>A0A8J7LYF0</accession>
<dbReference type="EMBL" id="JAEMHM010000007">
    <property type="protein sequence ID" value="MBJ6724951.1"/>
    <property type="molecule type" value="Genomic_DNA"/>
</dbReference>
<evidence type="ECO:0000256" key="1">
    <source>
        <dbReference type="SAM" id="SignalP"/>
    </source>
</evidence>
<dbReference type="SMART" id="SM00710">
    <property type="entry name" value="PbH1"/>
    <property type="match status" value="2"/>
</dbReference>